<dbReference type="RefSeq" id="WP_369332440.1">
    <property type="nucleotide sequence ID" value="NZ_JAULBC010000012.1"/>
</dbReference>
<gene>
    <name evidence="1" type="ORF">QTN47_26180</name>
</gene>
<dbReference type="Proteomes" id="UP001560573">
    <property type="component" value="Unassembled WGS sequence"/>
</dbReference>
<comment type="caution">
    <text evidence="1">The sequence shown here is derived from an EMBL/GenBank/DDBJ whole genome shotgun (WGS) entry which is preliminary data.</text>
</comment>
<reference evidence="1 2" key="1">
    <citation type="submission" date="2023-07" db="EMBL/GenBank/DDBJ databases">
        <authorList>
            <person name="Lian W.-H."/>
        </authorList>
    </citation>
    <scope>NUCLEOTIDE SEQUENCE [LARGE SCALE GENOMIC DNA]</scope>
    <source>
        <strain evidence="1 2">SYSU DXS3180</strain>
    </source>
</reference>
<dbReference type="EMBL" id="JAULBC010000012">
    <property type="protein sequence ID" value="MEX6691024.1"/>
    <property type="molecule type" value="Genomic_DNA"/>
</dbReference>
<evidence type="ECO:0000313" key="1">
    <source>
        <dbReference type="EMBL" id="MEX6691024.1"/>
    </source>
</evidence>
<evidence type="ECO:0000313" key="2">
    <source>
        <dbReference type="Proteomes" id="UP001560573"/>
    </source>
</evidence>
<accession>A0ABV3ZQ98</accession>
<protein>
    <submittedName>
        <fullName evidence="1">Uncharacterized protein</fullName>
    </submittedName>
</protein>
<organism evidence="1 2">
    <name type="scientific">Danxiaibacter flavus</name>
    <dbReference type="NCBI Taxonomy" id="3049108"/>
    <lineage>
        <taxon>Bacteria</taxon>
        <taxon>Pseudomonadati</taxon>
        <taxon>Bacteroidota</taxon>
        <taxon>Chitinophagia</taxon>
        <taxon>Chitinophagales</taxon>
        <taxon>Chitinophagaceae</taxon>
        <taxon>Danxiaibacter</taxon>
    </lineage>
</organism>
<sequence length="44" mass="4909">MATLQENMQHVMVIKLARHAKIVNIASIVVRTVADAEFASKEMI</sequence>
<keyword evidence="2" id="KW-1185">Reference proteome</keyword>
<proteinExistence type="predicted"/>
<name>A0ABV3ZQ98_9BACT</name>